<dbReference type="NCBIfam" id="TIGR03350">
    <property type="entry name" value="type_VI_ompA"/>
    <property type="match status" value="1"/>
</dbReference>
<evidence type="ECO:0000256" key="2">
    <source>
        <dbReference type="SAM" id="Coils"/>
    </source>
</evidence>
<dbReference type="STRING" id="1349767.GJA_5376"/>
<dbReference type="PATRIC" id="fig|1349767.4.peg.1969"/>
<feature type="coiled-coil region" evidence="2">
    <location>
        <begin position="78"/>
        <end position="105"/>
    </location>
</feature>
<keyword evidence="1 4" id="KW-0472">Membrane</keyword>
<dbReference type="RefSeq" id="WP_038497788.1">
    <property type="nucleotide sequence ID" value="NZ_BCTH01000020.1"/>
</dbReference>
<dbReference type="GO" id="GO:0016020">
    <property type="term" value="C:membrane"/>
    <property type="evidence" value="ECO:0007669"/>
    <property type="project" value="UniProtKB-UniRule"/>
</dbReference>
<dbReference type="SUPFAM" id="SSF103088">
    <property type="entry name" value="OmpA-like"/>
    <property type="match status" value="1"/>
</dbReference>
<evidence type="ECO:0000313" key="6">
    <source>
        <dbReference type="EMBL" id="CDG85972.1"/>
    </source>
</evidence>
<feature type="region of interest" description="Disordered" evidence="3">
    <location>
        <begin position="1"/>
        <end position="43"/>
    </location>
</feature>
<organism evidence="6 7">
    <name type="scientific">Janthinobacterium agaricidamnosum NBRC 102515 = DSM 9628</name>
    <dbReference type="NCBI Taxonomy" id="1349767"/>
    <lineage>
        <taxon>Bacteria</taxon>
        <taxon>Pseudomonadati</taxon>
        <taxon>Pseudomonadota</taxon>
        <taxon>Betaproteobacteria</taxon>
        <taxon>Burkholderiales</taxon>
        <taxon>Oxalobacteraceae</taxon>
        <taxon>Janthinobacterium</taxon>
    </lineage>
</organism>
<sequence>MTEPSHPFQDQEQDPDRTILVPSPAGRRPPASAAPAAANLNPVDPGPVQLHGSGLNPLVRAANPLLDLIVPLRLTVTQPDLEQLRERLQRAIHAFEAEARAARIDTLAIAAARYALCTLLDETVSSTPWGGSVWGSRSLLVTFHNEAWGGEKFFLVLQRLSQDARANLDLLELMYLCLSLGLQGRYRVLEGGHEQLALLRERLQYLIAQQRGTYEPDLSPHWRGAASAPRSMLRLVPLWVLAAAAGVILLVLHLVLSIGLNRASDPVYAALLRIHAAPAALPARAAIARPAPDRLARFLAPEIAAGLVSVDETADRSIVTLKGDGLFASGSAEPDSHFDALLLRIGDALVPMPGKVSVIGHTDNTRPGLSARFPSNFDLSKARAAAVLRMLAQRAGPAGRYTAEGRGDGEPLAPNDTALGRARNRRVDIVLLTPPAPQ</sequence>
<dbReference type="PROSITE" id="PS51123">
    <property type="entry name" value="OMPA_2"/>
    <property type="match status" value="1"/>
</dbReference>
<keyword evidence="4" id="KW-1133">Transmembrane helix</keyword>
<dbReference type="Pfam" id="PF00691">
    <property type="entry name" value="OmpA"/>
    <property type="match status" value="1"/>
</dbReference>
<dbReference type="Gene3D" id="3.30.1330.60">
    <property type="entry name" value="OmpA-like domain"/>
    <property type="match status" value="1"/>
</dbReference>
<dbReference type="OrthoDB" id="345640at2"/>
<dbReference type="InterPro" id="IPR017732">
    <property type="entry name" value="T4/T6SS_DotU"/>
</dbReference>
<feature type="transmembrane region" description="Helical" evidence="4">
    <location>
        <begin position="238"/>
        <end position="260"/>
    </location>
</feature>
<dbReference type="eggNOG" id="COG1360">
    <property type="taxonomic scope" value="Bacteria"/>
</dbReference>
<reference evidence="6 7" key="1">
    <citation type="journal article" date="2015" name="Genome Announc.">
        <title>Genome Sequence of Mushroom Soft-Rot Pathogen Janthinobacterium agaricidamnosum.</title>
        <authorList>
            <person name="Graupner K."/>
            <person name="Lackner G."/>
            <person name="Hertweck C."/>
        </authorList>
    </citation>
    <scope>NUCLEOTIDE SEQUENCE [LARGE SCALE GENOMIC DNA]</scope>
    <source>
        <strain evidence="7">NBRC 102515 / DSM 9628</strain>
    </source>
</reference>
<evidence type="ECO:0000256" key="1">
    <source>
        <dbReference type="PROSITE-ProRule" id="PRU00473"/>
    </source>
</evidence>
<dbReference type="PANTHER" id="PTHR38033:SF1">
    <property type="entry name" value="DOTU FAMILY TYPE IV_VI SECRETION SYSTEM PROTEIN"/>
    <property type="match status" value="1"/>
</dbReference>
<dbReference type="Proteomes" id="UP000027604">
    <property type="component" value="Chromosome I"/>
</dbReference>
<dbReference type="PANTHER" id="PTHR38033">
    <property type="entry name" value="MEMBRANE PROTEIN-RELATED"/>
    <property type="match status" value="1"/>
</dbReference>
<dbReference type="KEGG" id="jag:GJA_5376"/>
<evidence type="ECO:0000256" key="3">
    <source>
        <dbReference type="SAM" id="MobiDB-lite"/>
    </source>
</evidence>
<dbReference type="Gene3D" id="1.25.40.590">
    <property type="entry name" value="Type IV / VI secretion system, DotU"/>
    <property type="match status" value="1"/>
</dbReference>
<dbReference type="InterPro" id="IPR038522">
    <property type="entry name" value="T4/T6SS_DotU_sf"/>
</dbReference>
<dbReference type="NCBIfam" id="TIGR03349">
    <property type="entry name" value="IV_VI_DotU"/>
    <property type="match status" value="1"/>
</dbReference>
<dbReference type="NCBIfam" id="NF038228">
    <property type="entry name" value="IcmH_DotU_IVB"/>
    <property type="match status" value="1"/>
</dbReference>
<dbReference type="Pfam" id="PF09850">
    <property type="entry name" value="DotU"/>
    <property type="match status" value="1"/>
</dbReference>
<dbReference type="InterPro" id="IPR017733">
    <property type="entry name" value="OmpA-like_dom_proteobacteria"/>
</dbReference>
<accession>W0VF55</accession>
<dbReference type="CDD" id="cd07185">
    <property type="entry name" value="OmpA_C-like"/>
    <property type="match status" value="1"/>
</dbReference>
<feature type="compositionally biased region" description="Low complexity" evidence="3">
    <location>
        <begin position="22"/>
        <end position="38"/>
    </location>
</feature>
<dbReference type="InterPro" id="IPR036737">
    <property type="entry name" value="OmpA-like_sf"/>
</dbReference>
<feature type="domain" description="OmpA-like" evidence="5">
    <location>
        <begin position="314"/>
        <end position="435"/>
    </location>
</feature>
<dbReference type="InterPro" id="IPR006665">
    <property type="entry name" value="OmpA-like"/>
</dbReference>
<name>W0VF55_9BURK</name>
<dbReference type="eggNOG" id="COG3455">
    <property type="taxonomic scope" value="Bacteria"/>
</dbReference>
<gene>
    <name evidence="6" type="ORF">GJA_5376</name>
</gene>
<protein>
    <submittedName>
        <fullName evidence="6">Type VI secretion system OmpA/MotB family protein</fullName>
    </submittedName>
</protein>
<proteinExistence type="predicted"/>
<dbReference type="HOGENOM" id="CLU_041790_0_0_4"/>
<evidence type="ECO:0000259" key="5">
    <source>
        <dbReference type="PROSITE" id="PS51123"/>
    </source>
</evidence>
<keyword evidence="2" id="KW-0175">Coiled coil</keyword>
<keyword evidence="7" id="KW-1185">Reference proteome</keyword>
<evidence type="ECO:0000256" key="4">
    <source>
        <dbReference type="SAM" id="Phobius"/>
    </source>
</evidence>
<dbReference type="EMBL" id="HG322949">
    <property type="protein sequence ID" value="CDG85972.1"/>
    <property type="molecule type" value="Genomic_DNA"/>
</dbReference>
<dbReference type="AlphaFoldDB" id="W0VF55"/>
<keyword evidence="4" id="KW-0812">Transmembrane</keyword>
<evidence type="ECO:0000313" key="7">
    <source>
        <dbReference type="Proteomes" id="UP000027604"/>
    </source>
</evidence>